<accession>A0A8X7CPQ0</accession>
<evidence type="ECO:0000256" key="1">
    <source>
        <dbReference type="PROSITE-ProRule" id="PRU01211"/>
    </source>
</evidence>
<feature type="non-terminal residue" evidence="4">
    <location>
        <position position="1"/>
    </location>
</feature>
<comment type="caution">
    <text evidence="1">Lacks conserved residue(s) required for the propagation of feature annotation.</text>
</comment>
<keyword evidence="2" id="KW-0862">Zinc</keyword>
<dbReference type="Pfam" id="PF01400">
    <property type="entry name" value="Astacin"/>
    <property type="match status" value="1"/>
</dbReference>
<dbReference type="PRINTS" id="PR00480">
    <property type="entry name" value="ASTACIN"/>
</dbReference>
<evidence type="ECO:0000259" key="3">
    <source>
        <dbReference type="PROSITE" id="PS51864"/>
    </source>
</evidence>
<keyword evidence="2" id="KW-0378">Hydrolase</keyword>
<gene>
    <name evidence="4" type="primary">X975_25941</name>
    <name evidence="4" type="ORF">TNIN_470991</name>
</gene>
<dbReference type="PANTHER" id="PTHR10127">
    <property type="entry name" value="DISCOIDIN, CUB, EGF, LAMININ , AND ZINC METALLOPROTEASE DOMAIN CONTAINING"/>
    <property type="match status" value="1"/>
</dbReference>
<dbReference type="EMBL" id="BMAV01020152">
    <property type="protein sequence ID" value="GFY73535.1"/>
    <property type="molecule type" value="Genomic_DNA"/>
</dbReference>
<dbReference type="PANTHER" id="PTHR10127:SF850">
    <property type="entry name" value="METALLOENDOPEPTIDASE"/>
    <property type="match status" value="1"/>
</dbReference>
<dbReference type="SUPFAM" id="SSF55486">
    <property type="entry name" value="Metalloproteases ('zincins'), catalytic domain"/>
    <property type="match status" value="1"/>
</dbReference>
<dbReference type="InterPro" id="IPR024079">
    <property type="entry name" value="MetalloPept_cat_dom_sf"/>
</dbReference>
<dbReference type="Gene3D" id="3.40.390.10">
    <property type="entry name" value="Collagenase (Catalytic Domain)"/>
    <property type="match status" value="1"/>
</dbReference>
<evidence type="ECO:0000256" key="2">
    <source>
        <dbReference type="RuleBase" id="RU361183"/>
    </source>
</evidence>
<evidence type="ECO:0000313" key="5">
    <source>
        <dbReference type="Proteomes" id="UP000886998"/>
    </source>
</evidence>
<reference evidence="4" key="1">
    <citation type="submission" date="2020-08" db="EMBL/GenBank/DDBJ databases">
        <title>Multicomponent nature underlies the extraordinary mechanical properties of spider dragline silk.</title>
        <authorList>
            <person name="Kono N."/>
            <person name="Nakamura H."/>
            <person name="Mori M."/>
            <person name="Yoshida Y."/>
            <person name="Ohtoshi R."/>
            <person name="Malay A.D."/>
            <person name="Moran D.A.P."/>
            <person name="Tomita M."/>
            <person name="Numata K."/>
            <person name="Arakawa K."/>
        </authorList>
    </citation>
    <scope>NUCLEOTIDE SEQUENCE</scope>
</reference>
<protein>
    <recommendedName>
        <fullName evidence="2">Metalloendopeptidase</fullName>
        <ecNumber evidence="2">3.4.24.-</ecNumber>
    </recommendedName>
</protein>
<comment type="cofactor">
    <cofactor evidence="2">
        <name>Zn(2+)</name>
        <dbReference type="ChEBI" id="CHEBI:29105"/>
    </cofactor>
    <text evidence="2">Binds 1 zinc ion per subunit.</text>
</comment>
<dbReference type="AlphaFoldDB" id="A0A8X7CPQ0"/>
<name>A0A8X7CPQ0_9ARAC</name>
<dbReference type="Proteomes" id="UP000886998">
    <property type="component" value="Unassembled WGS sequence"/>
</dbReference>
<dbReference type="GO" id="GO:0004222">
    <property type="term" value="F:metalloendopeptidase activity"/>
    <property type="evidence" value="ECO:0007669"/>
    <property type="project" value="UniProtKB-UniRule"/>
</dbReference>
<proteinExistence type="predicted"/>
<keyword evidence="2" id="KW-0482">Metalloprotease</keyword>
<dbReference type="GO" id="GO:0006508">
    <property type="term" value="P:proteolysis"/>
    <property type="evidence" value="ECO:0007669"/>
    <property type="project" value="UniProtKB-KW"/>
</dbReference>
<evidence type="ECO:0000313" key="4">
    <source>
        <dbReference type="EMBL" id="GFY73535.1"/>
    </source>
</evidence>
<sequence>CYSYLGRVGGEQYLSLQKKVCLKSGTTFHGMGLTVGLINEQERPDRDQYIEVNYQNIPEEWHSQFEKVSDKEFFHSHPYDYASAMHYPLTARGIYKDAFEVRQPLVDAKKIGKMKQLSVLDIEKINSLYKME</sequence>
<dbReference type="OrthoDB" id="6425276at2759"/>
<feature type="domain" description="Peptidase M12A" evidence="3">
    <location>
        <begin position="1"/>
        <end position="132"/>
    </location>
</feature>
<organism evidence="4 5">
    <name type="scientific">Trichonephila inaurata madagascariensis</name>
    <dbReference type="NCBI Taxonomy" id="2747483"/>
    <lineage>
        <taxon>Eukaryota</taxon>
        <taxon>Metazoa</taxon>
        <taxon>Ecdysozoa</taxon>
        <taxon>Arthropoda</taxon>
        <taxon>Chelicerata</taxon>
        <taxon>Arachnida</taxon>
        <taxon>Araneae</taxon>
        <taxon>Araneomorphae</taxon>
        <taxon>Entelegynae</taxon>
        <taxon>Araneoidea</taxon>
        <taxon>Nephilidae</taxon>
        <taxon>Trichonephila</taxon>
        <taxon>Trichonephila inaurata</taxon>
    </lineage>
</organism>
<keyword evidence="5" id="KW-1185">Reference proteome</keyword>
<comment type="caution">
    <text evidence="4">The sequence shown here is derived from an EMBL/GenBank/DDBJ whole genome shotgun (WGS) entry which is preliminary data.</text>
</comment>
<keyword evidence="2" id="KW-0645">Protease</keyword>
<keyword evidence="2" id="KW-0479">Metal-binding</keyword>
<dbReference type="GO" id="GO:0046872">
    <property type="term" value="F:metal ion binding"/>
    <property type="evidence" value="ECO:0007669"/>
    <property type="project" value="UniProtKB-KW"/>
</dbReference>
<dbReference type="PROSITE" id="PS51864">
    <property type="entry name" value="ASTACIN"/>
    <property type="match status" value="1"/>
</dbReference>
<dbReference type="EC" id="3.4.24.-" evidence="2"/>
<dbReference type="InterPro" id="IPR001506">
    <property type="entry name" value="Peptidase_M12A"/>
</dbReference>